<proteinExistence type="predicted"/>
<protein>
    <submittedName>
        <fullName evidence="1">Uncharacterized protein</fullName>
    </submittedName>
</protein>
<gene>
    <name evidence="1" type="ORF">MUK42_10400</name>
</gene>
<reference evidence="1" key="1">
    <citation type="submission" date="2022-05" db="EMBL/GenBank/DDBJ databases">
        <title>The Musa troglodytarum L. genome provides insights into the mechanism of non-climacteric behaviour and enrichment of carotenoids.</title>
        <authorList>
            <person name="Wang J."/>
        </authorList>
    </citation>
    <scope>NUCLEOTIDE SEQUENCE</scope>
    <source>
        <tissue evidence="1">Leaf</tissue>
    </source>
</reference>
<name>A0A9E7KIP6_9LILI</name>
<accession>A0A9E7KIP6</accession>
<dbReference type="Proteomes" id="UP001055439">
    <property type="component" value="Chromosome 7"/>
</dbReference>
<dbReference type="EMBL" id="CP097509">
    <property type="protein sequence ID" value="URE17734.1"/>
    <property type="molecule type" value="Genomic_DNA"/>
</dbReference>
<evidence type="ECO:0000313" key="1">
    <source>
        <dbReference type="EMBL" id="URE17734.1"/>
    </source>
</evidence>
<keyword evidence="2" id="KW-1185">Reference proteome</keyword>
<evidence type="ECO:0000313" key="2">
    <source>
        <dbReference type="Proteomes" id="UP001055439"/>
    </source>
</evidence>
<dbReference type="AlphaFoldDB" id="A0A9E7KIP6"/>
<organism evidence="1 2">
    <name type="scientific">Musa troglodytarum</name>
    <name type="common">fe'i banana</name>
    <dbReference type="NCBI Taxonomy" id="320322"/>
    <lineage>
        <taxon>Eukaryota</taxon>
        <taxon>Viridiplantae</taxon>
        <taxon>Streptophyta</taxon>
        <taxon>Embryophyta</taxon>
        <taxon>Tracheophyta</taxon>
        <taxon>Spermatophyta</taxon>
        <taxon>Magnoliopsida</taxon>
        <taxon>Liliopsida</taxon>
        <taxon>Zingiberales</taxon>
        <taxon>Musaceae</taxon>
        <taxon>Musa</taxon>
    </lineage>
</organism>
<sequence length="182" mass="20012">MVMAVLVRGYDNGVGRSIGCSYGGCPMPYCKITILRKLVMTMVELVEECLQHMSLVDAAMFEVDMGEDAGARDGPSYANGQHQLLVPELPTITAAEATTAVHLNDQAQYVRNSVGLLASIAEMTSYGRAYAGFTSRSTRSSQRKRLHRWFYYPNCPLLTWPPWVSGSGKFATDIAINDFSSN</sequence>